<protein>
    <submittedName>
        <fullName evidence="5">Restriction endonuclease S subunit</fullName>
    </submittedName>
</protein>
<keyword evidence="6" id="KW-1185">Reference proteome</keyword>
<dbReference type="InterPro" id="IPR044946">
    <property type="entry name" value="Restrct_endonuc_typeI_TRD_sf"/>
</dbReference>
<organism evidence="5 6">
    <name type="scientific">Rhodanobacter denitrificans</name>
    <dbReference type="NCBI Taxonomy" id="666685"/>
    <lineage>
        <taxon>Bacteria</taxon>
        <taxon>Pseudomonadati</taxon>
        <taxon>Pseudomonadota</taxon>
        <taxon>Gammaproteobacteria</taxon>
        <taxon>Lysobacterales</taxon>
        <taxon>Rhodanobacteraceae</taxon>
        <taxon>Rhodanobacter</taxon>
    </lineage>
</organism>
<dbReference type="InterPro" id="IPR000055">
    <property type="entry name" value="Restrct_endonuc_typeI_TRD"/>
</dbReference>
<dbReference type="KEGG" id="rhd:R2APBS1_1573"/>
<gene>
    <name evidence="5" type="ORF">R2APBS1_1573</name>
</gene>
<dbReference type="REBASE" id="51751">
    <property type="entry name" value="S.RdeR2ORF1482P"/>
</dbReference>
<evidence type="ECO:0000256" key="2">
    <source>
        <dbReference type="ARBA" id="ARBA00022747"/>
    </source>
</evidence>
<feature type="domain" description="Type I restriction modification DNA specificity" evidence="4">
    <location>
        <begin position="85"/>
        <end position="180"/>
    </location>
</feature>
<dbReference type="PANTHER" id="PTHR43140:SF1">
    <property type="entry name" value="TYPE I RESTRICTION ENZYME ECOKI SPECIFICITY SUBUNIT"/>
    <property type="match status" value="1"/>
</dbReference>
<evidence type="ECO:0000256" key="1">
    <source>
        <dbReference type="ARBA" id="ARBA00010923"/>
    </source>
</evidence>
<dbReference type="RefSeq" id="WP_015447489.1">
    <property type="nucleotide sequence ID" value="NC_020541.1"/>
</dbReference>
<keyword evidence="2" id="KW-0680">Restriction system</keyword>
<dbReference type="STRING" id="666685.R2APBS1_1573"/>
<dbReference type="eggNOG" id="COG0732">
    <property type="taxonomic scope" value="Bacteria"/>
</dbReference>
<dbReference type="Pfam" id="PF01420">
    <property type="entry name" value="Methylase_S"/>
    <property type="match status" value="2"/>
</dbReference>
<dbReference type="GO" id="GO:0003677">
    <property type="term" value="F:DNA binding"/>
    <property type="evidence" value="ECO:0007669"/>
    <property type="project" value="UniProtKB-KW"/>
</dbReference>
<dbReference type="AlphaFoldDB" id="M4ND97"/>
<evidence type="ECO:0000313" key="5">
    <source>
        <dbReference type="EMBL" id="AGG88715.1"/>
    </source>
</evidence>
<keyword evidence="3" id="KW-0238">DNA-binding</keyword>
<dbReference type="InterPro" id="IPR051212">
    <property type="entry name" value="Type-I_RE_S_subunit"/>
</dbReference>
<dbReference type="GO" id="GO:0004519">
    <property type="term" value="F:endonuclease activity"/>
    <property type="evidence" value="ECO:0007669"/>
    <property type="project" value="UniProtKB-KW"/>
</dbReference>
<name>M4ND97_9GAMM</name>
<keyword evidence="5" id="KW-0378">Hydrolase</keyword>
<dbReference type="SUPFAM" id="SSF116734">
    <property type="entry name" value="DNA methylase specificity domain"/>
    <property type="match status" value="2"/>
</dbReference>
<dbReference type="Proteomes" id="UP000011859">
    <property type="component" value="Chromosome"/>
</dbReference>
<dbReference type="PANTHER" id="PTHR43140">
    <property type="entry name" value="TYPE-1 RESTRICTION ENZYME ECOKI SPECIFICITY PROTEIN"/>
    <property type="match status" value="1"/>
</dbReference>
<dbReference type="Gene3D" id="1.10.287.1120">
    <property type="entry name" value="Bipartite methylase S protein"/>
    <property type="match status" value="1"/>
</dbReference>
<comment type="similarity">
    <text evidence="1">Belongs to the type-I restriction system S methylase family.</text>
</comment>
<evidence type="ECO:0000256" key="3">
    <source>
        <dbReference type="ARBA" id="ARBA00023125"/>
    </source>
</evidence>
<accession>M4ND97</accession>
<keyword evidence="5" id="KW-0255">Endonuclease</keyword>
<keyword evidence="5" id="KW-0540">Nuclease</keyword>
<dbReference type="HOGENOM" id="CLU_021095_1_0_6"/>
<dbReference type="OrthoDB" id="9798929at2"/>
<proteinExistence type="inferred from homology"/>
<dbReference type="EMBL" id="CP003470">
    <property type="protein sequence ID" value="AGG88715.1"/>
    <property type="molecule type" value="Genomic_DNA"/>
</dbReference>
<reference evidence="5 6" key="1">
    <citation type="submission" date="2012-04" db="EMBL/GenBank/DDBJ databases">
        <title>Complete genome of Rhodanobacter sp. 2APBS1.</title>
        <authorList>
            <consortium name="US DOE Joint Genome Institute"/>
            <person name="Huntemann M."/>
            <person name="Wei C.-L."/>
            <person name="Han J."/>
            <person name="Detter J.C."/>
            <person name="Han C."/>
            <person name="Tapia R."/>
            <person name="Munk A.C.C."/>
            <person name="Chen A."/>
            <person name="Krypides N."/>
            <person name="Mavromatis K."/>
            <person name="Markowitz V."/>
            <person name="Szeto E."/>
            <person name="Ivanova N."/>
            <person name="Mikhailova N."/>
            <person name="Ovchinnikova G."/>
            <person name="Pagani I."/>
            <person name="Pati A."/>
            <person name="Goodwin L."/>
            <person name="Peters L."/>
            <person name="Pitluck S."/>
            <person name="Woyke T."/>
            <person name="Prakash O."/>
            <person name="Elkins J."/>
            <person name="Brown S."/>
            <person name="Palumbo A."/>
            <person name="Hemme C."/>
            <person name="Zhou J."/>
            <person name="Watson D."/>
            <person name="Jardine P."/>
            <person name="Kostka J."/>
            <person name="Green S."/>
        </authorList>
    </citation>
    <scope>NUCLEOTIDE SEQUENCE [LARGE SCALE GENOMIC DNA]</scope>
    <source>
        <strain evidence="5 6">2APBS1</strain>
    </source>
</reference>
<dbReference type="GO" id="GO:0009307">
    <property type="term" value="P:DNA restriction-modification system"/>
    <property type="evidence" value="ECO:0007669"/>
    <property type="project" value="UniProtKB-KW"/>
</dbReference>
<evidence type="ECO:0000259" key="4">
    <source>
        <dbReference type="Pfam" id="PF01420"/>
    </source>
</evidence>
<dbReference type="Gene3D" id="3.90.220.20">
    <property type="entry name" value="DNA methylase specificity domains"/>
    <property type="match status" value="2"/>
</dbReference>
<dbReference type="CDD" id="cd17253">
    <property type="entry name" value="RMtype1_S_Eco933I-TRD2-CR2_like"/>
    <property type="match status" value="1"/>
</dbReference>
<evidence type="ECO:0000313" key="6">
    <source>
        <dbReference type="Proteomes" id="UP000011859"/>
    </source>
</evidence>
<feature type="domain" description="Type I restriction modification DNA specificity" evidence="4">
    <location>
        <begin position="278"/>
        <end position="388"/>
    </location>
</feature>
<sequence length="429" mass="48027">MIFSAEQQDERLKWSFDSTKNGAWGEEPDGDHDVVCLRAADFDGVSGRLNDGTRTIRAVDPTTFAKVSLHPGDLIIEKSGGGEKQLVGRAVLFNGVEPSVCSNFLARARPSAKADSAYLNYLLLAIYNARGTWPHIKQSTGIQNLDMASYLNTRVSIPPLKTQCRVAEFLDGKTAQIDALIEKKRGLLDRLAEKRQALITHAVTKGLDPNTPMKDSRIDWLGEVPAHWTICATGYRYEVQLGRMLNADRAEGEWPLPYLRVYDVQWGSINTNDLPTMDFPPEAQARYRLQSGDLMVNEGGSYVGRSAIWRGELEECYYQKALHRLRPFKRDTDTAEFFYYVMEMATRNNVFIAGGNQTTIDHLTAEKLRSYRFAFPPPHEQIEISDFLGHRLGRLEKAADSVRSSIGQLAEYRAALITSAVTGSMVGLQ</sequence>